<name>A0AAD2VN95_PRORE</name>
<comment type="caution">
    <text evidence="2">The sequence shown here is derived from an EMBL/GenBank/DDBJ whole genome shotgun (WGS) entry which is preliminary data.</text>
</comment>
<dbReference type="SUPFAM" id="SSF51182">
    <property type="entry name" value="RmlC-like cupins"/>
    <property type="match status" value="1"/>
</dbReference>
<accession>A0AAD2VN95</accession>
<evidence type="ECO:0000313" key="3">
    <source>
        <dbReference type="EMBL" id="EMR4588812.1"/>
    </source>
</evidence>
<dbReference type="Pfam" id="PF07883">
    <property type="entry name" value="Cupin_2"/>
    <property type="match status" value="1"/>
</dbReference>
<dbReference type="InterPro" id="IPR025499">
    <property type="entry name" value="KdgF"/>
</dbReference>
<reference evidence="2" key="1">
    <citation type="submission" date="2023-10" db="EMBL/GenBank/DDBJ databases">
        <authorList>
            <consortium name="Clinical and Environmental Microbiology Branch: Whole genome sequencing antimicrobial resistance pathogens in the healthcare setting"/>
        </authorList>
    </citation>
    <scope>NUCLEOTIDE SEQUENCE</scope>
    <source>
        <strain evidence="2">2020QW-00022</strain>
    </source>
</reference>
<feature type="domain" description="Cupin type-2" evidence="1">
    <location>
        <begin position="33"/>
        <end position="94"/>
    </location>
</feature>
<dbReference type="RefSeq" id="WP_213912707.1">
    <property type="nucleotide sequence ID" value="NZ_JANGWI010000001.1"/>
</dbReference>
<organism evidence="2">
    <name type="scientific">Providencia rettgeri</name>
    <dbReference type="NCBI Taxonomy" id="587"/>
    <lineage>
        <taxon>Bacteria</taxon>
        <taxon>Pseudomonadati</taxon>
        <taxon>Pseudomonadota</taxon>
        <taxon>Gammaproteobacteria</taxon>
        <taxon>Enterobacterales</taxon>
        <taxon>Morganellaceae</taxon>
        <taxon>Providencia</taxon>
    </lineage>
</organism>
<sequence length="109" mass="12383">MFIFDKTINAKNISPGTLRKIFFGSENMMIAKVSLTTGTIGELHEHPHEQMSYIVSGSFNYRVGLIENRVNSGDVIYIPSNEKHQCECLESGEILDIFVPMRKDFLIDN</sequence>
<evidence type="ECO:0000259" key="1">
    <source>
        <dbReference type="Pfam" id="PF07883"/>
    </source>
</evidence>
<gene>
    <name evidence="3" type="ORF">M0K77_001092</name>
    <name evidence="2" type="ORF">M0K77_RS05460</name>
</gene>
<dbReference type="CDD" id="cd02238">
    <property type="entry name" value="cupin_KdgF"/>
    <property type="match status" value="1"/>
</dbReference>
<evidence type="ECO:0000313" key="2">
    <source>
        <dbReference type="EMBL" id="ELR5216625.1"/>
    </source>
</evidence>
<protein>
    <submittedName>
        <fullName evidence="2">Cupin domain-containing protein</fullName>
    </submittedName>
</protein>
<dbReference type="InterPro" id="IPR013096">
    <property type="entry name" value="Cupin_2"/>
</dbReference>
<proteinExistence type="predicted"/>
<dbReference type="InterPro" id="IPR011051">
    <property type="entry name" value="RmlC_Cupin_sf"/>
</dbReference>
<dbReference type="AlphaFoldDB" id="A0AAD2VN95"/>
<dbReference type="Gene3D" id="2.60.120.10">
    <property type="entry name" value="Jelly Rolls"/>
    <property type="match status" value="1"/>
</dbReference>
<dbReference type="EMBL" id="ABEXCJ040000001">
    <property type="protein sequence ID" value="ELR5216625.1"/>
    <property type="molecule type" value="Genomic_DNA"/>
</dbReference>
<dbReference type="PANTHER" id="PTHR40112">
    <property type="entry name" value="H2HPP ISOMERASE"/>
    <property type="match status" value="1"/>
</dbReference>
<dbReference type="EMBL" id="ABEXCJ050000001">
    <property type="protein sequence ID" value="EMR4588812.1"/>
    <property type="molecule type" value="Genomic_DNA"/>
</dbReference>
<dbReference type="InterPro" id="IPR014710">
    <property type="entry name" value="RmlC-like_jellyroll"/>
</dbReference>
<dbReference type="PANTHER" id="PTHR40112:SF1">
    <property type="entry name" value="H2HPP ISOMERASE"/>
    <property type="match status" value="1"/>
</dbReference>
<dbReference type="PIRSF" id="PIRSF029883">
    <property type="entry name" value="KdgF"/>
    <property type="match status" value="1"/>
</dbReference>
<dbReference type="InterPro" id="IPR052535">
    <property type="entry name" value="Bacilysin_H2HPP_isomerase"/>
</dbReference>